<dbReference type="Proteomes" id="UP000053664">
    <property type="component" value="Unassembled WGS sequence"/>
</dbReference>
<feature type="compositionally biased region" description="Gly residues" evidence="2">
    <location>
        <begin position="549"/>
        <end position="561"/>
    </location>
</feature>
<protein>
    <submittedName>
        <fullName evidence="3">Uncharacterized protein</fullName>
    </submittedName>
</protein>
<dbReference type="HOGENOM" id="CLU_007902_0_0_1"/>
<feature type="region of interest" description="Disordered" evidence="2">
    <location>
        <begin position="1151"/>
        <end position="1208"/>
    </location>
</feature>
<feature type="region of interest" description="Disordered" evidence="2">
    <location>
        <begin position="976"/>
        <end position="995"/>
    </location>
</feature>
<feature type="region of interest" description="Disordered" evidence="2">
    <location>
        <begin position="771"/>
        <end position="858"/>
    </location>
</feature>
<feature type="region of interest" description="Disordered" evidence="2">
    <location>
        <begin position="122"/>
        <end position="151"/>
    </location>
</feature>
<feature type="compositionally biased region" description="Polar residues" evidence="2">
    <location>
        <begin position="788"/>
        <end position="807"/>
    </location>
</feature>
<feature type="region of interest" description="Disordered" evidence="2">
    <location>
        <begin position="540"/>
        <end position="618"/>
    </location>
</feature>
<dbReference type="EMBL" id="KE361639">
    <property type="protein sequence ID" value="EPQ27550.1"/>
    <property type="molecule type" value="Genomic_DNA"/>
</dbReference>
<name>A0A061H6D4_9BASI</name>
<keyword evidence="1" id="KW-0175">Coiled coil</keyword>
<gene>
    <name evidence="3" type="ORF">PFL1_05088</name>
</gene>
<dbReference type="AlphaFoldDB" id="A0A061H6D4"/>
<dbReference type="KEGG" id="pfp:PFL1_05088"/>
<feature type="region of interest" description="Disordered" evidence="2">
    <location>
        <begin position="717"/>
        <end position="745"/>
    </location>
</feature>
<accession>A0A061H6D4</accession>
<feature type="region of interest" description="Disordered" evidence="2">
    <location>
        <begin position="1070"/>
        <end position="1139"/>
    </location>
</feature>
<feature type="compositionally biased region" description="Low complexity" evidence="2">
    <location>
        <begin position="222"/>
        <end position="233"/>
    </location>
</feature>
<feature type="region of interest" description="Disordered" evidence="2">
    <location>
        <begin position="1"/>
        <end position="24"/>
    </location>
</feature>
<feature type="compositionally biased region" description="Polar residues" evidence="2">
    <location>
        <begin position="1121"/>
        <end position="1138"/>
    </location>
</feature>
<feature type="compositionally biased region" description="Gly residues" evidence="2">
    <location>
        <begin position="576"/>
        <end position="590"/>
    </location>
</feature>
<reference evidence="3 4" key="1">
    <citation type="journal article" date="2013" name="Plant Cell">
        <title>The transition from a phytopathogenic smut ancestor to an anamorphic biocontrol agent deciphered by comparative whole-genome analysis.</title>
        <authorList>
            <person name="Lefebvre F."/>
            <person name="Joly D.L."/>
            <person name="Labbe C."/>
            <person name="Teichmann B."/>
            <person name="Linning R."/>
            <person name="Belzile F."/>
            <person name="Bakkeren G."/>
            <person name="Belanger R.R."/>
        </authorList>
    </citation>
    <scope>NUCLEOTIDE SEQUENCE [LARGE SCALE GENOMIC DNA]</scope>
    <source>
        <strain evidence="3 4">PF-1</strain>
    </source>
</reference>
<feature type="compositionally biased region" description="Basic and acidic residues" evidence="2">
    <location>
        <begin position="15"/>
        <end position="24"/>
    </location>
</feature>
<feature type="compositionally biased region" description="Gly residues" evidence="2">
    <location>
        <begin position="1087"/>
        <end position="1100"/>
    </location>
</feature>
<proteinExistence type="predicted"/>
<evidence type="ECO:0000256" key="1">
    <source>
        <dbReference type="SAM" id="Coils"/>
    </source>
</evidence>
<evidence type="ECO:0000313" key="3">
    <source>
        <dbReference type="EMBL" id="EPQ27550.1"/>
    </source>
</evidence>
<organism evidence="3 4">
    <name type="scientific">Pseudozyma flocculosa PF-1</name>
    <dbReference type="NCBI Taxonomy" id="1277687"/>
    <lineage>
        <taxon>Eukaryota</taxon>
        <taxon>Fungi</taxon>
        <taxon>Dikarya</taxon>
        <taxon>Basidiomycota</taxon>
        <taxon>Ustilaginomycotina</taxon>
        <taxon>Ustilaginomycetes</taxon>
        <taxon>Ustilaginales</taxon>
        <taxon>Ustilaginaceae</taxon>
        <taxon>Pseudozyma</taxon>
    </lineage>
</organism>
<dbReference type="GeneID" id="19319187"/>
<sequence length="1208" mass="124001">MASPVPSPLEAPAEGSRDGRDSPRRRLALTTGQRLKQMNQHHPYRIELLDLTPVSVSVLWSTRPPPLSAIPSGIISTPLRQRFQARTLPNGNSSPAPSATASAVSTLPSAPAVNVTAAKLPHSRYPPLSSETSSNAGSARASPIPGSSHDVPIHRLAEGLVATRSLNRKVTKIRLRGPSSASPAPGRRVSNDAATFEPKARPNDDDGLVSDDATSGFDEDGASGSEGSDSGFEGDPRASNMVHVFEKRVSVTVNGNDWPHVLMGERGSHEAIVVIFGLQPESDYDIQFEVKVGLDGTLESLRLPIAAKAERDRNGDSASSSRGVVSAVIGGSTAATVRPGSPSPLGKAGVSTDNGSGVINVQRKALLQAELETSEALKSEMLAELRKARKETSKAESALRHEIESIKRHIDRMSSTDHRSKQKVLALQEAIKQTSAHVKEIHNDAEEIEGEQDDWIKQEAEVVRKLEELRKEVDDEDAEVEAQLQSDEAEIAAVEKELKTVEASVRSKKTDRDSLQSDKIPSLEAEIAKLQSQIKDLLSKPLHARRGGHASGRGGGRGGSGSNHMVPSQVLPRGKGPQGLGYSSGSGARGGKASHGHNARAASGPASHGGHSSSAYPVVGKHYVSNGVAPNVARPYRSSNNLRPDGGAGSISIHSPFDPTSTEPPHLAGFSHSHAQEGHYGSPQGTGFGVLGTGGMYGGSGYRPDAVAGAHDYSAEASPVSSERRSSLPLPQLFGKGPTNSVLNPNNPEFVPSASSANASPIMLKETIGGAAQSTKAGPPSAFAPPMLNSTPPGGSSMEHSPTSSSRFAFPLARHGGAGPLTKPVMTSTAPSPIGSDRVPASVSEGAPSNSVIGSQLFPPGSNSANSFNRSSPLLSSVVPTASGSSPLLYGSSSPRFASAPFTKTEDPPTSQEGAFATSKFGPLDYDPSLEDFGPGLNLGAGSIFGPSTSSASAPLPFGGGAYSSIFRAPNAWTSPGAPATSSVGSGGSAVGSSLVSTSSATGPSLWAAPSPPLGGGLSVPGATSDIWSPPSLSGPTAPSSLRTKLSLGDFSQQRSSLVPIGASHDIGADFGPGTGIGGSSSLLSDGPGGGGLRSGGGGRLMNMSAPVSPTSPHRPEHSMAQPSSGLGHNNPAHSTGENFDVEILAEIAKTVTAGQTRSDSIVADDVSTTARPSSNSRTQENEAESPPTPSFADVAAAAKTPPPPPSS</sequence>
<feature type="coiled-coil region" evidence="1">
    <location>
        <begin position="364"/>
        <end position="398"/>
    </location>
</feature>
<feature type="region of interest" description="Disordered" evidence="2">
    <location>
        <begin position="1018"/>
        <end position="1041"/>
    </location>
</feature>
<feature type="compositionally biased region" description="Low complexity" evidence="2">
    <location>
        <begin position="599"/>
        <end position="615"/>
    </location>
</feature>
<feature type="compositionally biased region" description="Polar residues" evidence="2">
    <location>
        <begin position="1167"/>
        <end position="1179"/>
    </location>
</feature>
<feature type="region of interest" description="Disordered" evidence="2">
    <location>
        <begin position="631"/>
        <end position="686"/>
    </location>
</feature>
<evidence type="ECO:0000256" key="2">
    <source>
        <dbReference type="SAM" id="MobiDB-lite"/>
    </source>
</evidence>
<evidence type="ECO:0000313" key="4">
    <source>
        <dbReference type="Proteomes" id="UP000053664"/>
    </source>
</evidence>
<feature type="compositionally biased region" description="Polar residues" evidence="2">
    <location>
        <begin position="1031"/>
        <end position="1041"/>
    </location>
</feature>
<dbReference type="OrthoDB" id="2596255at2759"/>
<dbReference type="RefSeq" id="XP_007880808.1">
    <property type="nucleotide sequence ID" value="XM_007882617.1"/>
</dbReference>
<feature type="coiled-coil region" evidence="1">
    <location>
        <begin position="456"/>
        <end position="540"/>
    </location>
</feature>
<feature type="region of interest" description="Disordered" evidence="2">
    <location>
        <begin position="171"/>
        <end position="237"/>
    </location>
</feature>
<dbReference type="eggNOG" id="ENOG502S5H1">
    <property type="taxonomic scope" value="Eukaryota"/>
</dbReference>